<accession>A0A8X6S5G6</accession>
<keyword evidence="2" id="KW-0695">RNA-directed DNA polymerase</keyword>
<dbReference type="PANTHER" id="PTHR33273">
    <property type="entry name" value="DOMAIN-CONTAINING PROTEIN, PUTATIVE-RELATED"/>
    <property type="match status" value="1"/>
</dbReference>
<sequence>MRDFIDKHAPDIFLIQETHLRPEHSFKIPNYSCYRNDRTHPAPGRGGTVILIKNCTSHYHVPTPLQFTGVELTLIMLAPIDHEPILIGSTYIPPVNDYFKNLNAALDPIFNYNNMTILVGDFNAKHTSWGCTVSDTRGNRLHRYITNNNIDVLAPPTPTRTAKSPLNSILLGVSSRKRLQILKTATYRKPPQPRVRELTSEILTAHASASRPMTHSEPPFVQGELKHLFKERNRARKLWQFTKFPQHKTDLNIIQNKIKRIVGQYRQQVWEEHLTSLEAEEL</sequence>
<dbReference type="InterPro" id="IPR036691">
    <property type="entry name" value="Endo/exonu/phosph_ase_sf"/>
</dbReference>
<proteinExistence type="predicted"/>
<evidence type="ECO:0000259" key="1">
    <source>
        <dbReference type="Pfam" id="PF14529"/>
    </source>
</evidence>
<dbReference type="InterPro" id="IPR005135">
    <property type="entry name" value="Endo/exonuclease/phosphatase"/>
</dbReference>
<organism evidence="2 3">
    <name type="scientific">Trichonephila clavipes</name>
    <name type="common">Golden silk orbweaver</name>
    <name type="synonym">Nephila clavipes</name>
    <dbReference type="NCBI Taxonomy" id="2585209"/>
    <lineage>
        <taxon>Eukaryota</taxon>
        <taxon>Metazoa</taxon>
        <taxon>Ecdysozoa</taxon>
        <taxon>Arthropoda</taxon>
        <taxon>Chelicerata</taxon>
        <taxon>Arachnida</taxon>
        <taxon>Araneae</taxon>
        <taxon>Araneomorphae</taxon>
        <taxon>Entelegynae</taxon>
        <taxon>Araneoidea</taxon>
        <taxon>Nephilidae</taxon>
        <taxon>Trichonephila</taxon>
    </lineage>
</organism>
<dbReference type="Gene3D" id="3.60.10.10">
    <property type="entry name" value="Endonuclease/exonuclease/phosphatase"/>
    <property type="match status" value="1"/>
</dbReference>
<comment type="caution">
    <text evidence="2">The sequence shown here is derived from an EMBL/GenBank/DDBJ whole genome shotgun (WGS) entry which is preliminary data.</text>
</comment>
<keyword evidence="2" id="KW-0548">Nucleotidyltransferase</keyword>
<evidence type="ECO:0000313" key="2">
    <source>
        <dbReference type="EMBL" id="GFY00858.1"/>
    </source>
</evidence>
<gene>
    <name evidence="2" type="primary">X-elementORF2_49</name>
    <name evidence="2" type="ORF">TNCV_3542321</name>
</gene>
<dbReference type="GO" id="GO:0003964">
    <property type="term" value="F:RNA-directed DNA polymerase activity"/>
    <property type="evidence" value="ECO:0007669"/>
    <property type="project" value="UniProtKB-KW"/>
</dbReference>
<keyword evidence="3" id="KW-1185">Reference proteome</keyword>
<name>A0A8X6S5G6_TRICX</name>
<dbReference type="Proteomes" id="UP000887159">
    <property type="component" value="Unassembled WGS sequence"/>
</dbReference>
<dbReference type="PANTHER" id="PTHR33273:SF4">
    <property type="entry name" value="ENDONUCLEASE_EXONUCLEASE_PHOSPHATASE DOMAIN-CONTAINING PROTEIN"/>
    <property type="match status" value="1"/>
</dbReference>
<evidence type="ECO:0000313" key="3">
    <source>
        <dbReference type="Proteomes" id="UP000887159"/>
    </source>
</evidence>
<dbReference type="AlphaFoldDB" id="A0A8X6S5G6"/>
<dbReference type="EMBL" id="BMAU01021222">
    <property type="protein sequence ID" value="GFY00858.1"/>
    <property type="molecule type" value="Genomic_DNA"/>
</dbReference>
<dbReference type="SUPFAM" id="SSF56219">
    <property type="entry name" value="DNase I-like"/>
    <property type="match status" value="1"/>
</dbReference>
<reference evidence="2" key="1">
    <citation type="submission" date="2020-08" db="EMBL/GenBank/DDBJ databases">
        <title>Multicomponent nature underlies the extraordinary mechanical properties of spider dragline silk.</title>
        <authorList>
            <person name="Kono N."/>
            <person name="Nakamura H."/>
            <person name="Mori M."/>
            <person name="Yoshida Y."/>
            <person name="Ohtoshi R."/>
            <person name="Malay A.D."/>
            <person name="Moran D.A.P."/>
            <person name="Tomita M."/>
            <person name="Numata K."/>
            <person name="Arakawa K."/>
        </authorList>
    </citation>
    <scope>NUCLEOTIDE SEQUENCE</scope>
</reference>
<keyword evidence="2" id="KW-0808">Transferase</keyword>
<dbReference type="Pfam" id="PF14529">
    <property type="entry name" value="Exo_endo_phos_2"/>
    <property type="match status" value="1"/>
</dbReference>
<protein>
    <submittedName>
        <fullName evidence="2">Putative RNA-directed DNA polymerase from transposon X-element</fullName>
    </submittedName>
</protein>
<feature type="domain" description="Endonuclease/exonuclease/phosphatase" evidence="1">
    <location>
        <begin position="85"/>
        <end position="169"/>
    </location>
</feature>